<dbReference type="OrthoDB" id="6813549at2"/>
<dbReference type="Proteomes" id="UP000005012">
    <property type="component" value="Chromosome"/>
</dbReference>
<dbReference type="KEGG" id="psi:S70_06225"/>
<reference evidence="2 3" key="1">
    <citation type="journal article" date="2012" name="J. Bacteriol.">
        <title>Complete Genome Sequence of Providencia stuartii Clinical Isolate MRSN 2154.</title>
        <authorList>
            <person name="Clifford R.J."/>
            <person name="Hang J."/>
            <person name="Riley M.C."/>
            <person name="Onmus-Leone F."/>
            <person name="Kuschner R.A."/>
            <person name="Lesho E.P."/>
            <person name="Waterman P.E."/>
        </authorList>
    </citation>
    <scope>NUCLEOTIDE SEQUENCE [LARGE SCALE GENOMIC DNA]</scope>
    <source>
        <strain evidence="2 3">MRSN 2154</strain>
    </source>
</reference>
<dbReference type="PATRIC" id="fig|1157951.4.peg.1234"/>
<dbReference type="GO" id="GO:0016758">
    <property type="term" value="F:hexosyltransferase activity"/>
    <property type="evidence" value="ECO:0007669"/>
    <property type="project" value="UniProtKB-ARBA"/>
</dbReference>
<dbReference type="CDD" id="cd00761">
    <property type="entry name" value="Glyco_tranf_GTA_type"/>
    <property type="match status" value="1"/>
</dbReference>
<dbReference type="AlphaFoldDB" id="A0A140NLU2"/>
<dbReference type="InterPro" id="IPR001173">
    <property type="entry name" value="Glyco_trans_2-like"/>
</dbReference>
<dbReference type="HOGENOM" id="CLU_025996_0_7_6"/>
<dbReference type="PANTHER" id="PTHR22916">
    <property type="entry name" value="GLYCOSYLTRANSFERASE"/>
    <property type="match status" value="1"/>
</dbReference>
<evidence type="ECO:0000259" key="1">
    <source>
        <dbReference type="Pfam" id="PF00535"/>
    </source>
</evidence>
<sequence length="273" mass="31995">MTTDNPLVSIIIPNYNNAIYLEKCIKSIQNQTYNNIEIIIVDDCSTDDSMLVLKDMEKKYSNIHIYQNKINKGVSFSRNFGIRQSNGEYFSTLDPDDEYYSDKIELEVKKIISSSDKDIIVYSGFNSVDENSNPIPFKTKLTKFNSANGWIHKKLCYMVIPVPRDMLMRKEQFMSVGGFNESMSLYEDWDFKLRLAEKYKFFFSGSKGVKYRRHSSGLSSVHFEKHFQIMIDIFNKYTKKPNVTLFKIINDKKITSKIVKSIFYLPFINFIFK</sequence>
<dbReference type="Pfam" id="PF00535">
    <property type="entry name" value="Glycos_transf_2"/>
    <property type="match status" value="1"/>
</dbReference>
<reference evidence="3" key="2">
    <citation type="submission" date="2012-04" db="EMBL/GenBank/DDBJ databases">
        <title>Complete genome sequence of Providencia stuartii clinical isolate MRSN 2154.</title>
        <authorList>
            <person name="Clifford R.J."/>
            <person name="Hang J."/>
            <person name="Riley M.C."/>
            <person name="Onmus-Leone F."/>
            <person name="Kuschner R.A."/>
            <person name="Lesho E.P."/>
            <person name="Waterman P.E."/>
        </authorList>
    </citation>
    <scope>NUCLEOTIDE SEQUENCE [LARGE SCALE GENOMIC DNA]</scope>
    <source>
        <strain evidence="3">MRSN 2154</strain>
    </source>
</reference>
<dbReference type="RefSeq" id="WP_014656706.1">
    <property type="nucleotide sequence ID" value="NC_017731.1"/>
</dbReference>
<dbReference type="Gene3D" id="3.90.550.10">
    <property type="entry name" value="Spore Coat Polysaccharide Biosynthesis Protein SpsA, Chain A"/>
    <property type="match status" value="1"/>
</dbReference>
<accession>A0A140NLU2</accession>
<evidence type="ECO:0000313" key="2">
    <source>
        <dbReference type="EMBL" id="AFH93116.1"/>
    </source>
</evidence>
<organism evidence="2 3">
    <name type="scientific">Providencia stuartii (strain MRSN 2154)</name>
    <dbReference type="NCBI Taxonomy" id="1157951"/>
    <lineage>
        <taxon>Bacteria</taxon>
        <taxon>Pseudomonadati</taxon>
        <taxon>Pseudomonadota</taxon>
        <taxon>Gammaproteobacteria</taxon>
        <taxon>Enterobacterales</taxon>
        <taxon>Morganellaceae</taxon>
        <taxon>Providencia</taxon>
    </lineage>
</organism>
<dbReference type="SUPFAM" id="SSF53448">
    <property type="entry name" value="Nucleotide-diphospho-sugar transferases"/>
    <property type="match status" value="1"/>
</dbReference>
<evidence type="ECO:0000313" key="3">
    <source>
        <dbReference type="Proteomes" id="UP000005012"/>
    </source>
</evidence>
<gene>
    <name evidence="2" type="ordered locus">S70_06225</name>
</gene>
<protein>
    <submittedName>
        <fullName evidence="2">Family 2 glycosyl transferase</fullName>
    </submittedName>
</protein>
<proteinExistence type="predicted"/>
<keyword evidence="2" id="KW-0808">Transferase</keyword>
<name>A0A140NLU2_PROSM</name>
<dbReference type="EMBL" id="CP003488">
    <property type="protein sequence ID" value="AFH93116.1"/>
    <property type="molecule type" value="Genomic_DNA"/>
</dbReference>
<feature type="domain" description="Glycosyltransferase 2-like" evidence="1">
    <location>
        <begin position="9"/>
        <end position="127"/>
    </location>
</feature>
<dbReference type="InterPro" id="IPR029044">
    <property type="entry name" value="Nucleotide-diphossugar_trans"/>
</dbReference>